<dbReference type="GO" id="GO:0008273">
    <property type="term" value="F:calcium, potassium:sodium antiporter activity"/>
    <property type="evidence" value="ECO:0007669"/>
    <property type="project" value="TreeGrafter"/>
</dbReference>
<proteinExistence type="predicted"/>
<evidence type="ECO:0000313" key="8">
    <source>
        <dbReference type="Proteomes" id="UP000256708"/>
    </source>
</evidence>
<dbReference type="Pfam" id="PF01699">
    <property type="entry name" value="Na_Ca_ex"/>
    <property type="match status" value="2"/>
</dbReference>
<name>A0A3D8LH91_9BACT</name>
<sequence length="322" mass="34677">MLLYFLFVIGFFLLIKGADVLVKGSTSIAKRFGLSDMIVGLTIVSFGTSLPELIINVLSSLQGQSELAIGNVFGSNVANLLLILGVTAIICPLPISRSTILTEIPFSLIATLLVGFLANATLLNKTDELYISRLDGAILLFFFVLFMVYIYNIAKTNKDEVIPHAEGDAPLLSVRKSVLLILLGVVGLFLGGKWVVDGAVHIAQSFGLSESFIGLTVVAIGTSLPELVTSAMAAFRRNIDIAVGNVVGSNIFNLVWILGISALINPLPFDVVSNSDIVMMIFASTLLIVAMPIGKRNAIDRWNGVFFLLVYVSYITFLVMRG</sequence>
<dbReference type="AlphaFoldDB" id="A0A3D8LH91"/>
<dbReference type="InterPro" id="IPR004837">
    <property type="entry name" value="NaCa_Exmemb"/>
</dbReference>
<comment type="subcellular location">
    <subcellularLocation>
        <location evidence="1">Membrane</location>
        <topology evidence="1">Multi-pass membrane protein</topology>
    </subcellularLocation>
</comment>
<dbReference type="EMBL" id="QRGR01000005">
    <property type="protein sequence ID" value="RDV16272.1"/>
    <property type="molecule type" value="Genomic_DNA"/>
</dbReference>
<dbReference type="GO" id="GO:0005262">
    <property type="term" value="F:calcium channel activity"/>
    <property type="evidence" value="ECO:0007669"/>
    <property type="project" value="TreeGrafter"/>
</dbReference>
<keyword evidence="2 5" id="KW-0812">Transmembrane</keyword>
<feature type="domain" description="Sodium/calcium exchanger membrane region" evidence="6">
    <location>
        <begin position="177"/>
        <end position="319"/>
    </location>
</feature>
<evidence type="ECO:0000256" key="2">
    <source>
        <dbReference type="ARBA" id="ARBA00022692"/>
    </source>
</evidence>
<organism evidence="7 8">
    <name type="scientific">Pontibacter diazotrophicus</name>
    <dbReference type="NCBI Taxonomy" id="1400979"/>
    <lineage>
        <taxon>Bacteria</taxon>
        <taxon>Pseudomonadati</taxon>
        <taxon>Bacteroidota</taxon>
        <taxon>Cytophagia</taxon>
        <taxon>Cytophagales</taxon>
        <taxon>Hymenobacteraceae</taxon>
        <taxon>Pontibacter</taxon>
    </lineage>
</organism>
<evidence type="ECO:0000256" key="3">
    <source>
        <dbReference type="ARBA" id="ARBA00022989"/>
    </source>
</evidence>
<dbReference type="Proteomes" id="UP000256708">
    <property type="component" value="Unassembled WGS sequence"/>
</dbReference>
<keyword evidence="4 5" id="KW-0472">Membrane</keyword>
<feature type="transmembrane region" description="Helical" evidence="5">
    <location>
        <begin position="100"/>
        <end position="118"/>
    </location>
</feature>
<protein>
    <submittedName>
        <fullName evidence="7">Sodium:calcium antiporter</fullName>
    </submittedName>
</protein>
<gene>
    <name evidence="7" type="ORF">DXT99_05335</name>
</gene>
<feature type="transmembrane region" description="Helical" evidence="5">
    <location>
        <begin position="68"/>
        <end position="93"/>
    </location>
</feature>
<keyword evidence="8" id="KW-1185">Reference proteome</keyword>
<dbReference type="GO" id="GO:0005886">
    <property type="term" value="C:plasma membrane"/>
    <property type="evidence" value="ECO:0007669"/>
    <property type="project" value="TreeGrafter"/>
</dbReference>
<dbReference type="PANTHER" id="PTHR10846">
    <property type="entry name" value="SODIUM/POTASSIUM/CALCIUM EXCHANGER"/>
    <property type="match status" value="1"/>
</dbReference>
<feature type="domain" description="Sodium/calcium exchanger membrane region" evidence="6">
    <location>
        <begin position="3"/>
        <end position="151"/>
    </location>
</feature>
<feature type="transmembrane region" description="Helical" evidence="5">
    <location>
        <begin position="242"/>
        <end position="265"/>
    </location>
</feature>
<feature type="transmembrane region" description="Helical" evidence="5">
    <location>
        <begin position="301"/>
        <end position="320"/>
    </location>
</feature>
<feature type="transmembrane region" description="Helical" evidence="5">
    <location>
        <begin position="130"/>
        <end position="151"/>
    </location>
</feature>
<keyword evidence="3 5" id="KW-1133">Transmembrane helix</keyword>
<evidence type="ECO:0000256" key="4">
    <source>
        <dbReference type="ARBA" id="ARBA00023136"/>
    </source>
</evidence>
<evidence type="ECO:0000313" key="7">
    <source>
        <dbReference type="EMBL" id="RDV16272.1"/>
    </source>
</evidence>
<reference evidence="8" key="1">
    <citation type="submission" date="2018-08" db="EMBL/GenBank/DDBJ databases">
        <authorList>
            <person name="Liu Z.-W."/>
            <person name="Du Z.-J."/>
        </authorList>
    </citation>
    <scope>NUCLEOTIDE SEQUENCE [LARGE SCALE GENOMIC DNA]</scope>
    <source>
        <strain evidence="8">H4X</strain>
    </source>
</reference>
<evidence type="ECO:0000256" key="1">
    <source>
        <dbReference type="ARBA" id="ARBA00004141"/>
    </source>
</evidence>
<dbReference type="InterPro" id="IPR044880">
    <property type="entry name" value="NCX_ion-bd_dom_sf"/>
</dbReference>
<evidence type="ECO:0000259" key="6">
    <source>
        <dbReference type="Pfam" id="PF01699"/>
    </source>
</evidence>
<feature type="transmembrane region" description="Helical" evidence="5">
    <location>
        <begin position="277"/>
        <end position="294"/>
    </location>
</feature>
<dbReference type="PANTHER" id="PTHR10846:SF8">
    <property type="entry name" value="INNER MEMBRANE PROTEIN YRBG"/>
    <property type="match status" value="1"/>
</dbReference>
<dbReference type="Gene3D" id="1.20.1420.30">
    <property type="entry name" value="NCX, central ion-binding region"/>
    <property type="match status" value="1"/>
</dbReference>
<evidence type="ECO:0000256" key="5">
    <source>
        <dbReference type="SAM" id="Phobius"/>
    </source>
</evidence>
<dbReference type="NCBIfam" id="TIGR00367">
    <property type="entry name" value="calcium/sodium antiporter"/>
    <property type="match status" value="1"/>
</dbReference>
<dbReference type="InterPro" id="IPR004481">
    <property type="entry name" value="K/Na/Ca-exchanger"/>
</dbReference>
<feature type="transmembrane region" description="Helical" evidence="5">
    <location>
        <begin position="172"/>
        <end position="192"/>
    </location>
</feature>
<accession>A0A3D8LH91</accession>
<dbReference type="OrthoDB" id="9794225at2"/>
<comment type="caution">
    <text evidence="7">The sequence shown here is derived from an EMBL/GenBank/DDBJ whole genome shotgun (WGS) entry which is preliminary data.</text>
</comment>
<dbReference type="GO" id="GO:0006874">
    <property type="term" value="P:intracellular calcium ion homeostasis"/>
    <property type="evidence" value="ECO:0007669"/>
    <property type="project" value="TreeGrafter"/>
</dbReference>